<evidence type="ECO:0000259" key="6">
    <source>
        <dbReference type="Pfam" id="PF04055"/>
    </source>
</evidence>
<dbReference type="EMBL" id="ATHI01000026">
    <property type="protein sequence ID" value="EPR32787.1"/>
    <property type="molecule type" value="Genomic_DNA"/>
</dbReference>
<dbReference type="Gene3D" id="3.20.20.70">
    <property type="entry name" value="Aldolase class I"/>
    <property type="match status" value="1"/>
</dbReference>
<dbReference type="CDD" id="cd01335">
    <property type="entry name" value="Radical_SAM"/>
    <property type="match status" value="1"/>
</dbReference>
<dbReference type="RefSeq" id="WP_020886922.1">
    <property type="nucleotide sequence ID" value="NZ_ATHI01000026.1"/>
</dbReference>
<dbReference type="eggNOG" id="COG0535">
    <property type="taxonomic scope" value="Bacteria"/>
</dbReference>
<feature type="domain" description="Radical SAM core" evidence="6">
    <location>
        <begin position="15"/>
        <end position="105"/>
    </location>
</feature>
<evidence type="ECO:0000313" key="8">
    <source>
        <dbReference type="Proteomes" id="UP000014975"/>
    </source>
</evidence>
<dbReference type="InterPro" id="IPR050377">
    <property type="entry name" value="Radical_SAM_PqqE_MftC-like"/>
</dbReference>
<dbReference type="PANTHER" id="PTHR11228:SF7">
    <property type="entry name" value="PQQA PEPTIDE CYCLASE"/>
    <property type="match status" value="1"/>
</dbReference>
<dbReference type="PANTHER" id="PTHR11228">
    <property type="entry name" value="RADICAL SAM DOMAIN PROTEIN"/>
    <property type="match status" value="1"/>
</dbReference>
<dbReference type="Gene3D" id="1.25.40.10">
    <property type="entry name" value="Tetratricopeptide repeat domain"/>
    <property type="match status" value="1"/>
</dbReference>
<keyword evidence="8" id="KW-1185">Reference proteome</keyword>
<dbReference type="STRING" id="1121439.dsat_0228"/>
<proteinExistence type="predicted"/>
<keyword evidence="4" id="KW-0408">Iron</keyword>
<dbReference type="SUPFAM" id="SSF48452">
    <property type="entry name" value="TPR-like"/>
    <property type="match status" value="1"/>
</dbReference>
<sequence>MSEKIFSYLEVHAVDHCNNNCRWCNNHSPFCPEREYAAGEYIPWMEKLEKKGIEYDMISVMGGEPFLHKNLTGFVLELRRRFPRKSLAISTNGFWLGEEQIESYQMLWKLTDILFISLYPNLLRGLKDGGDVTPLLHKITKHNPHLKIDLRQKQTFRMIAYSEEPVEPNTFCGTSECTTLLADGRLARCGLGGYAGYSPNVGEAFRSSKHMFFDLNRKFSKGEFWNWRRRWPFDACYHCDSYKWRETNWKAEKGKRRRLDLELEHDRLAGGRLMALGNFTQAESLFRRTAEKYPLDAALCNDLAVCVSHREPLEALAYLAKALEIDPDHDDARANLRRLRHVLGRGTENARPEVCSADAGVR</sequence>
<evidence type="ECO:0000256" key="5">
    <source>
        <dbReference type="ARBA" id="ARBA00023014"/>
    </source>
</evidence>
<dbReference type="Pfam" id="PF04055">
    <property type="entry name" value="Radical_SAM"/>
    <property type="match status" value="1"/>
</dbReference>
<organism evidence="7 8">
    <name type="scientific">Alkalidesulfovibrio alkalitolerans DSM 16529</name>
    <dbReference type="NCBI Taxonomy" id="1121439"/>
    <lineage>
        <taxon>Bacteria</taxon>
        <taxon>Pseudomonadati</taxon>
        <taxon>Thermodesulfobacteriota</taxon>
        <taxon>Desulfovibrionia</taxon>
        <taxon>Desulfovibrionales</taxon>
        <taxon>Desulfovibrionaceae</taxon>
        <taxon>Alkalidesulfovibrio</taxon>
    </lineage>
</organism>
<comment type="caution">
    <text evidence="7">The sequence shown here is derived from an EMBL/GenBank/DDBJ whole genome shotgun (WGS) entry which is preliminary data.</text>
</comment>
<keyword evidence="5" id="KW-0411">Iron-sulfur</keyword>
<dbReference type="InterPro" id="IPR011990">
    <property type="entry name" value="TPR-like_helical_dom_sf"/>
</dbReference>
<accession>S7T6T5</accession>
<evidence type="ECO:0000313" key="7">
    <source>
        <dbReference type="EMBL" id="EPR32787.1"/>
    </source>
</evidence>
<keyword evidence="3" id="KW-0479">Metal-binding</keyword>
<dbReference type="SFLD" id="SFLDS00029">
    <property type="entry name" value="Radical_SAM"/>
    <property type="match status" value="1"/>
</dbReference>
<comment type="cofactor">
    <cofactor evidence="1">
        <name>[4Fe-4S] cluster</name>
        <dbReference type="ChEBI" id="CHEBI:49883"/>
    </cofactor>
</comment>
<dbReference type="GO" id="GO:0051536">
    <property type="term" value="F:iron-sulfur cluster binding"/>
    <property type="evidence" value="ECO:0007669"/>
    <property type="project" value="UniProtKB-KW"/>
</dbReference>
<dbReference type="InterPro" id="IPR007197">
    <property type="entry name" value="rSAM"/>
</dbReference>
<evidence type="ECO:0000256" key="2">
    <source>
        <dbReference type="ARBA" id="ARBA00022691"/>
    </source>
</evidence>
<dbReference type="AlphaFoldDB" id="S7T6T5"/>
<dbReference type="GO" id="GO:0046872">
    <property type="term" value="F:metal ion binding"/>
    <property type="evidence" value="ECO:0007669"/>
    <property type="project" value="UniProtKB-KW"/>
</dbReference>
<evidence type="ECO:0000256" key="3">
    <source>
        <dbReference type="ARBA" id="ARBA00022723"/>
    </source>
</evidence>
<evidence type="ECO:0000256" key="4">
    <source>
        <dbReference type="ARBA" id="ARBA00023004"/>
    </source>
</evidence>
<reference evidence="7 8" key="1">
    <citation type="journal article" date="2013" name="Genome Announc.">
        <title>Draft genome sequences for three mercury-methylating, sulfate-reducing bacteria.</title>
        <authorList>
            <person name="Brown S.D."/>
            <person name="Hurt R.A.Jr."/>
            <person name="Gilmour C.C."/>
            <person name="Elias D.A."/>
        </authorList>
    </citation>
    <scope>NUCLEOTIDE SEQUENCE [LARGE SCALE GENOMIC DNA]</scope>
    <source>
        <strain evidence="7 8">DSM 16529</strain>
    </source>
</reference>
<keyword evidence="2" id="KW-0949">S-adenosyl-L-methionine</keyword>
<protein>
    <submittedName>
        <fullName evidence="7">Radical SAM domain protein</fullName>
    </submittedName>
</protein>
<evidence type="ECO:0000256" key="1">
    <source>
        <dbReference type="ARBA" id="ARBA00001966"/>
    </source>
</evidence>
<dbReference type="SUPFAM" id="SSF102114">
    <property type="entry name" value="Radical SAM enzymes"/>
    <property type="match status" value="1"/>
</dbReference>
<gene>
    <name evidence="7" type="ORF">dsat_0228</name>
</gene>
<dbReference type="OrthoDB" id="5465176at2"/>
<dbReference type="InterPro" id="IPR013785">
    <property type="entry name" value="Aldolase_TIM"/>
</dbReference>
<name>S7T6T5_9BACT</name>
<dbReference type="InterPro" id="IPR058240">
    <property type="entry name" value="rSAM_sf"/>
</dbReference>
<dbReference type="GO" id="GO:0003824">
    <property type="term" value="F:catalytic activity"/>
    <property type="evidence" value="ECO:0007669"/>
    <property type="project" value="InterPro"/>
</dbReference>
<dbReference type="Proteomes" id="UP000014975">
    <property type="component" value="Unassembled WGS sequence"/>
</dbReference>